<dbReference type="Proteomes" id="UP000295122">
    <property type="component" value="Unassembled WGS sequence"/>
</dbReference>
<comment type="caution">
    <text evidence="5">The sequence shown here is derived from an EMBL/GenBank/DDBJ whole genome shotgun (WGS) entry which is preliminary data.</text>
</comment>
<dbReference type="OrthoDB" id="9803988at2"/>
<feature type="signal peptide" evidence="3">
    <location>
        <begin position="1"/>
        <end position="25"/>
    </location>
</feature>
<accession>A0A4R7BWC8</accession>
<dbReference type="GO" id="GO:0015833">
    <property type="term" value="P:peptide transport"/>
    <property type="evidence" value="ECO:0007669"/>
    <property type="project" value="TreeGrafter"/>
</dbReference>
<dbReference type="SUPFAM" id="SSF53850">
    <property type="entry name" value="Periplasmic binding protein-like II"/>
    <property type="match status" value="1"/>
</dbReference>
<evidence type="ECO:0000259" key="4">
    <source>
        <dbReference type="Pfam" id="PF00496"/>
    </source>
</evidence>
<gene>
    <name evidence="5" type="ORF">EV668_2618</name>
</gene>
<feature type="chain" id="PRO_5020273299" evidence="3">
    <location>
        <begin position="26"/>
        <end position="527"/>
    </location>
</feature>
<keyword evidence="6" id="KW-1185">Reference proteome</keyword>
<dbReference type="Gene3D" id="3.10.105.10">
    <property type="entry name" value="Dipeptide-binding Protein, Domain 3"/>
    <property type="match status" value="1"/>
</dbReference>
<evidence type="ECO:0000256" key="2">
    <source>
        <dbReference type="ARBA" id="ARBA00005695"/>
    </source>
</evidence>
<feature type="domain" description="Solute-binding protein family 5" evidence="4">
    <location>
        <begin position="71"/>
        <end position="440"/>
    </location>
</feature>
<dbReference type="EMBL" id="SNZR01000013">
    <property type="protein sequence ID" value="TDR89783.1"/>
    <property type="molecule type" value="Genomic_DNA"/>
</dbReference>
<dbReference type="Gene3D" id="3.90.76.10">
    <property type="entry name" value="Dipeptide-binding Protein, Domain 1"/>
    <property type="match status" value="1"/>
</dbReference>
<reference evidence="5 6" key="1">
    <citation type="submission" date="2019-03" db="EMBL/GenBank/DDBJ databases">
        <title>Genomic Encyclopedia of Type Strains, Phase IV (KMG-IV): sequencing the most valuable type-strain genomes for metagenomic binning, comparative biology and taxonomic classification.</title>
        <authorList>
            <person name="Goeker M."/>
        </authorList>
    </citation>
    <scope>NUCLEOTIDE SEQUENCE [LARGE SCALE GENOMIC DNA]</scope>
    <source>
        <strain evidence="5 6">DSM 25903</strain>
    </source>
</reference>
<dbReference type="InterPro" id="IPR039424">
    <property type="entry name" value="SBP_5"/>
</dbReference>
<dbReference type="GO" id="GO:0043190">
    <property type="term" value="C:ATP-binding cassette (ABC) transporter complex"/>
    <property type="evidence" value="ECO:0007669"/>
    <property type="project" value="InterPro"/>
</dbReference>
<dbReference type="GO" id="GO:0030288">
    <property type="term" value="C:outer membrane-bounded periplasmic space"/>
    <property type="evidence" value="ECO:0007669"/>
    <property type="project" value="UniProtKB-ARBA"/>
</dbReference>
<dbReference type="Gene3D" id="3.40.190.10">
    <property type="entry name" value="Periplasmic binding protein-like II"/>
    <property type="match status" value="1"/>
</dbReference>
<dbReference type="PIRSF" id="PIRSF002741">
    <property type="entry name" value="MppA"/>
    <property type="match status" value="1"/>
</dbReference>
<dbReference type="CDD" id="cd08512">
    <property type="entry name" value="PBP2_NikA_DppA_OppA_like_7"/>
    <property type="match status" value="1"/>
</dbReference>
<evidence type="ECO:0000256" key="3">
    <source>
        <dbReference type="SAM" id="SignalP"/>
    </source>
</evidence>
<protein>
    <submittedName>
        <fullName evidence="5">Peptide/nickel transport system substrate-binding protein</fullName>
    </submittedName>
</protein>
<dbReference type="Pfam" id="PF00496">
    <property type="entry name" value="SBP_bac_5"/>
    <property type="match status" value="1"/>
</dbReference>
<sequence>MTLTRREAGVLSIAALIAATAGAKAATPGVMVRSDNQPLNLDPHQVFDVPMMGYSLNAYDTLYRYLDNPPKLTPWIAESHTSSEDGLIWDFKIRPGVKFHDGSDLTAADVVWSFQRVLKIARAPAAAFRPILTAEQITAPDPSTVRFTLSRPYGPFLAAIPIVAIVNPRVLKANEKNDDWGASWLASNEAGSGAYKLDAASYAPNEKYEMNRWDGHWYGWKDNPKPVQKIASRTVKETSTGVLGLLNGSIDMTDSYLPTDQVEQISASKVARVEKNVSARTFIIRMNNSKAPFDNINARKCFAHAFNYKGFIEDILKGYAERDPTPMPTTLWGFPKDVKGYEYDLDKARDYFKKAMAEGAPMRRPIQIHIQNTLEQTNQAAQLFQSDLAQIGVNLRIVNDTWANMTTNTAKPETSPDMWVHWVSTYFADPENWVGQMYDSQFHGTWKASSWFKNAEVDELLRKARGLVKQEERAPLYEQATRLIVEQSPDIFIYNTVELKGVSNRLSTMRFCPVGSGTEMRWVQMTS</sequence>
<proteinExistence type="inferred from homology"/>
<dbReference type="GO" id="GO:1904680">
    <property type="term" value="F:peptide transmembrane transporter activity"/>
    <property type="evidence" value="ECO:0007669"/>
    <property type="project" value="TreeGrafter"/>
</dbReference>
<evidence type="ECO:0000313" key="6">
    <source>
        <dbReference type="Proteomes" id="UP000295122"/>
    </source>
</evidence>
<name>A0A4R7BWC8_9HYPH</name>
<comment type="subcellular location">
    <subcellularLocation>
        <location evidence="1">Periplasm</location>
    </subcellularLocation>
</comment>
<evidence type="ECO:0000256" key="1">
    <source>
        <dbReference type="ARBA" id="ARBA00004418"/>
    </source>
</evidence>
<organism evidence="5 6">
    <name type="scientific">Enterovirga rhinocerotis</name>
    <dbReference type="NCBI Taxonomy" id="1339210"/>
    <lineage>
        <taxon>Bacteria</taxon>
        <taxon>Pseudomonadati</taxon>
        <taxon>Pseudomonadota</taxon>
        <taxon>Alphaproteobacteria</taxon>
        <taxon>Hyphomicrobiales</taxon>
        <taxon>Methylobacteriaceae</taxon>
        <taxon>Enterovirga</taxon>
    </lineage>
</organism>
<comment type="similarity">
    <text evidence="2">Belongs to the bacterial solute-binding protein 5 family.</text>
</comment>
<dbReference type="InterPro" id="IPR030678">
    <property type="entry name" value="Peptide/Ni-bd"/>
</dbReference>
<keyword evidence="3" id="KW-0732">Signal</keyword>
<dbReference type="InterPro" id="IPR000914">
    <property type="entry name" value="SBP_5_dom"/>
</dbReference>
<dbReference type="RefSeq" id="WP_133770667.1">
    <property type="nucleotide sequence ID" value="NZ_SNZR01000013.1"/>
</dbReference>
<dbReference type="AlphaFoldDB" id="A0A4R7BWC8"/>
<dbReference type="PANTHER" id="PTHR30290">
    <property type="entry name" value="PERIPLASMIC BINDING COMPONENT OF ABC TRANSPORTER"/>
    <property type="match status" value="1"/>
</dbReference>
<evidence type="ECO:0000313" key="5">
    <source>
        <dbReference type="EMBL" id="TDR89783.1"/>
    </source>
</evidence>